<dbReference type="Proteomes" id="UP001056778">
    <property type="component" value="Chromosome 8"/>
</dbReference>
<proteinExistence type="predicted"/>
<keyword evidence="2" id="KW-1185">Reference proteome</keyword>
<comment type="caution">
    <text evidence="1">The sequence shown here is derived from an EMBL/GenBank/DDBJ whole genome shotgun (WGS) entry which is preliminary data.</text>
</comment>
<gene>
    <name evidence="1" type="ORF">MML48_8g00019487</name>
</gene>
<protein>
    <submittedName>
        <fullName evidence="1">(E3-independent) e2 ubiquitin-conjugating enzyme</fullName>
    </submittedName>
</protein>
<evidence type="ECO:0000313" key="1">
    <source>
        <dbReference type="EMBL" id="KAI4455837.1"/>
    </source>
</evidence>
<name>A0ACB9SQ22_HOLOL</name>
<evidence type="ECO:0000313" key="2">
    <source>
        <dbReference type="Proteomes" id="UP001056778"/>
    </source>
</evidence>
<reference evidence="1" key="1">
    <citation type="submission" date="2022-04" db="EMBL/GenBank/DDBJ databases">
        <title>Chromosome-scale genome assembly of Holotrichia oblita Faldermann.</title>
        <authorList>
            <person name="Rongchong L."/>
        </authorList>
    </citation>
    <scope>NUCLEOTIDE SEQUENCE</scope>
    <source>
        <strain evidence="1">81SQS9</strain>
    </source>
</reference>
<accession>A0ACB9SQ22</accession>
<organism evidence="1 2">
    <name type="scientific">Holotrichia oblita</name>
    <name type="common">Chafer beetle</name>
    <dbReference type="NCBI Taxonomy" id="644536"/>
    <lineage>
        <taxon>Eukaryota</taxon>
        <taxon>Metazoa</taxon>
        <taxon>Ecdysozoa</taxon>
        <taxon>Arthropoda</taxon>
        <taxon>Hexapoda</taxon>
        <taxon>Insecta</taxon>
        <taxon>Pterygota</taxon>
        <taxon>Neoptera</taxon>
        <taxon>Endopterygota</taxon>
        <taxon>Coleoptera</taxon>
        <taxon>Polyphaga</taxon>
        <taxon>Scarabaeiformia</taxon>
        <taxon>Scarabaeidae</taxon>
        <taxon>Melolonthinae</taxon>
        <taxon>Holotrichia</taxon>
    </lineage>
</organism>
<dbReference type="EMBL" id="CM043022">
    <property type="protein sequence ID" value="KAI4455837.1"/>
    <property type="molecule type" value="Genomic_DNA"/>
</dbReference>
<sequence>MSVVNEVKEFYSNDIVYRFDKRKRITFGVVVDSYEGSTDSDEHHALQKGQIRVWWVNNSREQVWRQSKVRLMSRNIIPGDIVRRLEHGKETQRGYCKESKQFATVQIVGTDKIIEKVSSDRLTNVSPYDINAAVCLDKKYGRIQSFDQLVTMRSKCGSSVEVLSSINHDVEDYWLSKRNRGFFELFYPGQEIMCTPYYLEQPHWIVKSKTMKRNMQSRQRFTVQKVEPAAIEVAWHDCPSSDCTTFSEIKSIDIKKLKILEPLENCYLELAERRLLKLAASDIMTRKRDWIRKQSALHRSDSQKVLHVVNRNNKRPTKIRSSLLFPPTSVPSDEPDEDWWTEEVEEMSDNGSSCSNTSCPARTKCYYPPKPKDLAPGHTLAVEVLCMESRATIVWQDGTEEKDIPTTQLYYSISLDDHEFFPGEWVVMATEKEELSKYGAVQNVNYLERTAMVKWFTYLEAEQKPQLLCSHEISVYDLKKHSKYAFRPGSIVKRKPLEENKLGYVIDSCPEGYVIVLWIDNVTENCWPQNIELLPETIDYDYSYDDNDDRSQVSWETESIESIAGDITDETTLQNMAARLDFVRNRIVYLKEAFRQHNIRESFAALMAQVKERAKGWGVELRGRLFSIDNQCPSTTKAKAAEKENINKVVKLEHKINAQIESCREGGKEAGDIAEPSTPMTPDPDTILMPHDNLCVELLSMLKARMDLAYAEIISRIGGTQALSVMTKASETNVSPSTSTPVPSFPTTPDDSFTALSPPKFNQKAPTVCEKETGYSIMEEAPATHRFYSKEFEPTDKMRFFKAVHKECKLLRESLPPGVWVRSYSNRLDLLSVMIRGPNKTPYEDGLFLFDLQLSPDYPRSPPVCHYISYSSERLNPNLYVEGRVCVSLLGTWTGRGTEVWGPNSTLLQLIVSIQGLILVSEPYYNEAGYEKQTESQQGYENSRTYNELVILKLVQSMTAMLLSPPEIFKTEIYVHFLEKGMRMYERLKNWTSDSDCIKPEFPLLPVSKGLRLSLNTSLEQFQKHLNKYQNNKSTLSLINEE</sequence>